<name>A0A516SCH5_9NEIS</name>
<dbReference type="InterPro" id="IPR043128">
    <property type="entry name" value="Rev_trsase/Diguanyl_cyclase"/>
</dbReference>
<dbReference type="GO" id="GO:0052621">
    <property type="term" value="F:diguanylate cyclase activity"/>
    <property type="evidence" value="ECO:0007669"/>
    <property type="project" value="UniProtKB-EC"/>
</dbReference>
<accession>A0A516SCH5</accession>
<dbReference type="EC" id="2.7.7.65" evidence="1"/>
<dbReference type="NCBIfam" id="TIGR00254">
    <property type="entry name" value="GGDEF"/>
    <property type="match status" value="1"/>
</dbReference>
<dbReference type="Gene3D" id="1.25.40.10">
    <property type="entry name" value="Tetratricopeptide repeat domain"/>
    <property type="match status" value="2"/>
</dbReference>
<dbReference type="Pfam" id="PF13424">
    <property type="entry name" value="TPR_12"/>
    <property type="match status" value="1"/>
</dbReference>
<dbReference type="PANTHER" id="PTHR45138:SF9">
    <property type="entry name" value="DIGUANYLATE CYCLASE DGCM-RELATED"/>
    <property type="match status" value="1"/>
</dbReference>
<dbReference type="Pfam" id="PF00990">
    <property type="entry name" value="GGDEF"/>
    <property type="match status" value="1"/>
</dbReference>
<dbReference type="PROSITE" id="PS50887">
    <property type="entry name" value="GGDEF"/>
    <property type="match status" value="1"/>
</dbReference>
<keyword evidence="3" id="KW-0175">Coiled coil</keyword>
<sequence>MTPDAQAPLLGESMAGMNVATLNADAWHLQYGDPAGARALAERAAALAREQGDTLGEAYARVSIACFEMRHGDQEFARDEFQVLKKFFAARNDSRGQLRAGFGVSVILSWTGHSSEAYAELIGFVPQLEEAEQVDVFVVRNALGAASAEAGMLDEGMRHFYQALAAARQLDSPDHLALVLSNLGDTQHGAGNYEDAIRFLIEADAMVAKSRLAALAPLVASNLAMCQLAIGAHEAAYETIQPYLELERGEVRIGKADAAFFQAIAAHTYTAHGQWDAARDMCDRALLAAEASGELRVVAHCHWVRGLVERGLGKPIESLQALQEASARLGNLQDPYYPVQIARELARAHADLGQWNEAYQHLEQHQQLYERSLGSAARARTQITRIQSELAEAERERDFALLKQAEAERARSELELLNRQLAAKMDEIEHLQTKLREQAIRDPLTDLYNRRYLQEELGNEIKLAERRHYPVCVVLIDLDHFKAVNDRFGHPMGDRVLIELAGMLGSNIRGSDFACRFGGEEFCLVLSDIGIELALSRVRELLERFHLLVIEMAGRRLDCLSFSAGVAEYPAHGNSPEALLAAADAALYRAKAGGRDRIFSAE</sequence>
<dbReference type="GO" id="GO:0043709">
    <property type="term" value="P:cell adhesion involved in single-species biofilm formation"/>
    <property type="evidence" value="ECO:0007669"/>
    <property type="project" value="TreeGrafter"/>
</dbReference>
<dbReference type="SMART" id="SM00267">
    <property type="entry name" value="GGDEF"/>
    <property type="match status" value="1"/>
</dbReference>
<reference evidence="6" key="1">
    <citation type="submission" date="2019-07" db="EMBL/GenBank/DDBJ databases">
        <title>Chitinimonas sp. nov., isolated from Ny-Alesund, arctica soil.</title>
        <authorList>
            <person name="Xu Q."/>
            <person name="Peng F."/>
        </authorList>
    </citation>
    <scope>NUCLEOTIDE SEQUENCE [LARGE SCALE GENOMIC DNA]</scope>
    <source>
        <strain evidence="6">R3-44</strain>
    </source>
</reference>
<evidence type="ECO:0000256" key="2">
    <source>
        <dbReference type="ARBA" id="ARBA00034247"/>
    </source>
</evidence>
<dbReference type="PANTHER" id="PTHR45138">
    <property type="entry name" value="REGULATORY COMPONENTS OF SENSORY TRANSDUCTION SYSTEM"/>
    <property type="match status" value="1"/>
</dbReference>
<feature type="domain" description="GGDEF" evidence="4">
    <location>
        <begin position="469"/>
        <end position="602"/>
    </location>
</feature>
<dbReference type="InterPro" id="IPR011990">
    <property type="entry name" value="TPR-like_helical_dom_sf"/>
</dbReference>
<dbReference type="Gene3D" id="3.30.70.270">
    <property type="match status" value="1"/>
</dbReference>
<keyword evidence="6" id="KW-1185">Reference proteome</keyword>
<dbReference type="AlphaFoldDB" id="A0A516SCH5"/>
<dbReference type="Proteomes" id="UP000317550">
    <property type="component" value="Chromosome"/>
</dbReference>
<dbReference type="SMART" id="SM00028">
    <property type="entry name" value="TPR"/>
    <property type="match status" value="5"/>
</dbReference>
<feature type="coiled-coil region" evidence="3">
    <location>
        <begin position="376"/>
        <end position="438"/>
    </location>
</feature>
<dbReference type="KEGG" id="cari:FNU76_05555"/>
<protein>
    <recommendedName>
        <fullName evidence="1">diguanylate cyclase</fullName>
        <ecNumber evidence="1">2.7.7.65</ecNumber>
    </recommendedName>
</protein>
<dbReference type="GO" id="GO:1902201">
    <property type="term" value="P:negative regulation of bacterial-type flagellum-dependent cell motility"/>
    <property type="evidence" value="ECO:0007669"/>
    <property type="project" value="TreeGrafter"/>
</dbReference>
<organism evidence="5 6">
    <name type="scientific">Chitinimonas arctica</name>
    <dbReference type="NCBI Taxonomy" id="2594795"/>
    <lineage>
        <taxon>Bacteria</taxon>
        <taxon>Pseudomonadati</taxon>
        <taxon>Pseudomonadota</taxon>
        <taxon>Betaproteobacteria</taxon>
        <taxon>Neisseriales</taxon>
        <taxon>Chitinibacteraceae</taxon>
        <taxon>Chitinimonas</taxon>
    </lineage>
</organism>
<dbReference type="SUPFAM" id="SSF55073">
    <property type="entry name" value="Nucleotide cyclase"/>
    <property type="match status" value="1"/>
</dbReference>
<dbReference type="EMBL" id="CP041730">
    <property type="protein sequence ID" value="QDQ25857.1"/>
    <property type="molecule type" value="Genomic_DNA"/>
</dbReference>
<dbReference type="InterPro" id="IPR019734">
    <property type="entry name" value="TPR_rpt"/>
</dbReference>
<evidence type="ECO:0000313" key="5">
    <source>
        <dbReference type="EMBL" id="QDQ25857.1"/>
    </source>
</evidence>
<gene>
    <name evidence="5" type="ORF">FNU76_05555</name>
</gene>
<dbReference type="InterPro" id="IPR000160">
    <property type="entry name" value="GGDEF_dom"/>
</dbReference>
<proteinExistence type="predicted"/>
<dbReference type="GO" id="GO:0005886">
    <property type="term" value="C:plasma membrane"/>
    <property type="evidence" value="ECO:0007669"/>
    <property type="project" value="TreeGrafter"/>
</dbReference>
<dbReference type="InterPro" id="IPR050469">
    <property type="entry name" value="Diguanylate_Cyclase"/>
</dbReference>
<dbReference type="FunFam" id="3.30.70.270:FF:000001">
    <property type="entry name" value="Diguanylate cyclase domain protein"/>
    <property type="match status" value="1"/>
</dbReference>
<comment type="catalytic activity">
    <reaction evidence="2">
        <text>2 GTP = 3',3'-c-di-GMP + 2 diphosphate</text>
        <dbReference type="Rhea" id="RHEA:24898"/>
        <dbReference type="ChEBI" id="CHEBI:33019"/>
        <dbReference type="ChEBI" id="CHEBI:37565"/>
        <dbReference type="ChEBI" id="CHEBI:58805"/>
        <dbReference type="EC" id="2.7.7.65"/>
    </reaction>
</comment>
<evidence type="ECO:0000256" key="3">
    <source>
        <dbReference type="SAM" id="Coils"/>
    </source>
</evidence>
<evidence type="ECO:0000259" key="4">
    <source>
        <dbReference type="PROSITE" id="PS50887"/>
    </source>
</evidence>
<dbReference type="InterPro" id="IPR029787">
    <property type="entry name" value="Nucleotide_cyclase"/>
</dbReference>
<evidence type="ECO:0000256" key="1">
    <source>
        <dbReference type="ARBA" id="ARBA00012528"/>
    </source>
</evidence>
<dbReference type="OrthoDB" id="23692at2"/>
<dbReference type="SUPFAM" id="SSF48452">
    <property type="entry name" value="TPR-like"/>
    <property type="match status" value="2"/>
</dbReference>
<dbReference type="CDD" id="cd01949">
    <property type="entry name" value="GGDEF"/>
    <property type="match status" value="1"/>
</dbReference>
<evidence type="ECO:0000313" key="6">
    <source>
        <dbReference type="Proteomes" id="UP000317550"/>
    </source>
</evidence>